<keyword evidence="6" id="KW-0503">Monooxygenase</keyword>
<dbReference type="OrthoDB" id="66881at2759"/>
<evidence type="ECO:0000256" key="7">
    <source>
        <dbReference type="SAM" id="Phobius"/>
    </source>
</evidence>
<comment type="caution">
    <text evidence="8">The sequence shown here is derived from an EMBL/GenBank/DDBJ whole genome shotgun (WGS) entry which is preliminary data.</text>
</comment>
<dbReference type="SUPFAM" id="SSF51905">
    <property type="entry name" value="FAD/NAD(P)-binding domain"/>
    <property type="match status" value="2"/>
</dbReference>
<organism evidence="8 9">
    <name type="scientific">Patellaria atrata CBS 101060</name>
    <dbReference type="NCBI Taxonomy" id="1346257"/>
    <lineage>
        <taxon>Eukaryota</taxon>
        <taxon>Fungi</taxon>
        <taxon>Dikarya</taxon>
        <taxon>Ascomycota</taxon>
        <taxon>Pezizomycotina</taxon>
        <taxon>Dothideomycetes</taxon>
        <taxon>Dothideomycetes incertae sedis</taxon>
        <taxon>Patellariales</taxon>
        <taxon>Patellariaceae</taxon>
        <taxon>Patellaria</taxon>
    </lineage>
</organism>
<evidence type="ECO:0000256" key="4">
    <source>
        <dbReference type="ARBA" id="ARBA00022857"/>
    </source>
</evidence>
<dbReference type="AlphaFoldDB" id="A0A9P4S478"/>
<comment type="cofactor">
    <cofactor evidence="1">
        <name>FAD</name>
        <dbReference type="ChEBI" id="CHEBI:57692"/>
    </cofactor>
</comment>
<keyword evidence="7" id="KW-0472">Membrane</keyword>
<dbReference type="Pfam" id="PF13738">
    <property type="entry name" value="Pyr_redox_3"/>
    <property type="match status" value="1"/>
</dbReference>
<dbReference type="PANTHER" id="PTHR43872">
    <property type="entry name" value="MONOOXYGENASE, PUTATIVE (AFU_ORTHOLOGUE AFUA_8G02570)-RELATED"/>
    <property type="match status" value="1"/>
</dbReference>
<gene>
    <name evidence="8" type="ORF">M501DRAFT_999231</name>
</gene>
<dbReference type="InterPro" id="IPR051820">
    <property type="entry name" value="FAD-binding_MO"/>
</dbReference>
<protein>
    <submittedName>
        <fullName evidence="8">FAD/NAD(P)-binding domain-containing protein</fullName>
    </submittedName>
</protein>
<evidence type="ECO:0000313" key="9">
    <source>
        <dbReference type="Proteomes" id="UP000799429"/>
    </source>
</evidence>
<evidence type="ECO:0000256" key="2">
    <source>
        <dbReference type="ARBA" id="ARBA00022630"/>
    </source>
</evidence>
<keyword evidence="4" id="KW-0521">NADP</keyword>
<keyword evidence="7" id="KW-0812">Transmembrane</keyword>
<evidence type="ECO:0000313" key="8">
    <source>
        <dbReference type="EMBL" id="KAF2835206.1"/>
    </source>
</evidence>
<keyword evidence="7" id="KW-1133">Transmembrane helix</keyword>
<evidence type="ECO:0000256" key="6">
    <source>
        <dbReference type="ARBA" id="ARBA00023033"/>
    </source>
</evidence>
<accession>A0A9P4S478</accession>
<dbReference type="EMBL" id="MU006110">
    <property type="protein sequence ID" value="KAF2835206.1"/>
    <property type="molecule type" value="Genomic_DNA"/>
</dbReference>
<evidence type="ECO:0000256" key="3">
    <source>
        <dbReference type="ARBA" id="ARBA00022827"/>
    </source>
</evidence>
<dbReference type="PANTHER" id="PTHR43872:SF1">
    <property type="entry name" value="MONOOXYGENASE, PUTATIVE (AFU_ORTHOLOGUE AFUA_8G02570)-RELATED"/>
    <property type="match status" value="1"/>
</dbReference>
<dbReference type="Proteomes" id="UP000799429">
    <property type="component" value="Unassembled WGS sequence"/>
</dbReference>
<reference evidence="8" key="1">
    <citation type="journal article" date="2020" name="Stud. Mycol.">
        <title>101 Dothideomycetes genomes: a test case for predicting lifestyles and emergence of pathogens.</title>
        <authorList>
            <person name="Haridas S."/>
            <person name="Albert R."/>
            <person name="Binder M."/>
            <person name="Bloem J."/>
            <person name="Labutti K."/>
            <person name="Salamov A."/>
            <person name="Andreopoulos B."/>
            <person name="Baker S."/>
            <person name="Barry K."/>
            <person name="Bills G."/>
            <person name="Bluhm B."/>
            <person name="Cannon C."/>
            <person name="Castanera R."/>
            <person name="Culley D."/>
            <person name="Daum C."/>
            <person name="Ezra D."/>
            <person name="Gonzalez J."/>
            <person name="Henrissat B."/>
            <person name="Kuo A."/>
            <person name="Liang C."/>
            <person name="Lipzen A."/>
            <person name="Lutzoni F."/>
            <person name="Magnuson J."/>
            <person name="Mondo S."/>
            <person name="Nolan M."/>
            <person name="Ohm R."/>
            <person name="Pangilinan J."/>
            <person name="Park H.-J."/>
            <person name="Ramirez L."/>
            <person name="Alfaro M."/>
            <person name="Sun H."/>
            <person name="Tritt A."/>
            <person name="Yoshinaga Y."/>
            <person name="Zwiers L.-H."/>
            <person name="Turgeon B."/>
            <person name="Goodwin S."/>
            <person name="Spatafora J."/>
            <person name="Crous P."/>
            <person name="Grigoriev I."/>
        </authorList>
    </citation>
    <scope>NUCLEOTIDE SEQUENCE</scope>
    <source>
        <strain evidence="8">CBS 101060</strain>
    </source>
</reference>
<evidence type="ECO:0000256" key="5">
    <source>
        <dbReference type="ARBA" id="ARBA00023002"/>
    </source>
</evidence>
<dbReference type="Gene3D" id="3.50.50.60">
    <property type="entry name" value="FAD/NAD(P)-binding domain"/>
    <property type="match status" value="2"/>
</dbReference>
<proteinExistence type="predicted"/>
<evidence type="ECO:0000256" key="1">
    <source>
        <dbReference type="ARBA" id="ARBA00001974"/>
    </source>
</evidence>
<dbReference type="InterPro" id="IPR036188">
    <property type="entry name" value="FAD/NAD-bd_sf"/>
</dbReference>
<keyword evidence="9" id="KW-1185">Reference proteome</keyword>
<feature type="transmembrane region" description="Helical" evidence="7">
    <location>
        <begin position="243"/>
        <end position="266"/>
    </location>
</feature>
<dbReference type="FunFam" id="3.50.50.60:FF:000228">
    <property type="entry name" value="FAD-containing monooxygenase EthA"/>
    <property type="match status" value="1"/>
</dbReference>
<dbReference type="GO" id="GO:0004497">
    <property type="term" value="F:monooxygenase activity"/>
    <property type="evidence" value="ECO:0007669"/>
    <property type="project" value="UniProtKB-KW"/>
</dbReference>
<keyword evidence="3" id="KW-0274">FAD</keyword>
<name>A0A9P4S478_9PEZI</name>
<keyword evidence="5" id="KW-0560">Oxidoreductase</keyword>
<keyword evidence="2" id="KW-0285">Flavoprotein</keyword>
<sequence length="493" mass="55306">MIVPGTSGDNHSDIIIIGAGLSGINCAYRIQSTFPDLRYNVLETRSSIGGTWDLFRYPGIRSDSDLHTFGFQWNPWTESRAIADGSSILSYIKLSAAKYGIDRHIRLNHRVTTADWSSDQQMWRLSVVHNGATQHYYCTFLIFGTGYYDYDQPLPAVIPNLSSFNGTVINPQFWPTDFDHTGKKIVIIGSGATAVTLLPNLATRAAHVTMLQRSPSYILSLPQPPNGDSLLKLLLPTRMYLRLLRLLALLVSFLFFQFCILLPGAAKKVLKNHTLKQLPHSVPFEPHFKPEYNPWEQRLCVSRDGDFYRALRSGSASICTGIIDSVHEKGIKLTSDEDIAADVIITATGLDISLFGKVTISVDNNIVDPSRSHLWHTTLLTEIPNLAFMIGYTNTSWTLGADASQLLLNRILRHMIQKGYAVATPKLRKQDKGMADTSAFGLSSTYLQRAQERIPKAGSKGPWKRRQNYFSDLWGSWWWSVDDGIEYMESKKG</sequence>